<evidence type="ECO:0000313" key="2">
    <source>
        <dbReference type="Proteomes" id="UP001239111"/>
    </source>
</evidence>
<dbReference type="Proteomes" id="UP001239111">
    <property type="component" value="Chromosome 3"/>
</dbReference>
<sequence>MFIKQVVIEGFKSYGGRTVIDPFDERHNVVVGRNGSGKSNFFYAIQFVLSDEFSYLRSEQRQSLLHEGAGPKVISAQVEIIFNNVDRRLPIDKDEISLKRVIGLKKDQYLLNKKIISNRNDVMSILESAGFSRSNPYYIVKQGKINQMATAPDSQRLKLLREIAGTRVYDDRCEESKVILKDTERKLVRIEEFLDTIEERLETLKEETEELKEYQSWDKQRRSVEYVIYERELKESKNKLAELENDRMEHSQKHAKLVTQVERAQEEIEAASRAHKEAKREVQSVQEDRDILSNEQQQHIKRKAVLTLTIKDLEEDLDADKDKHNRATNELQKLENNIQIKTAELENIKPQFEEVKFKEEKTGQELELKEQKRKELFSKQGRCSQFLSKVERDEWIQNELRQLDEQIKNKQEYEKKLSDDLQNDGEKRALLDRSIINLTVELERQRTSIDKYKKHCDGLNEKKDKYLAFRKEQYRKESNLERKLSGLKEDLVRADQGLRTMVGKAILNGLDSVRKVLKTFSENPEMEGDLSNYHGLVIENFECDKKIYLAVEVTAGNRLFHHIVGTDRYGTKILKEMNNQSLPGDVTFMPLNRLHERDINYPQTDDARSMLSMLEYDKKHEKALKYIFGKTLICKNLEVAANLARTTGLDCVTLEGDQVSCKGSLTGGYFNTSKSRLEIQNHRFKVESEMNTVKDDLANLKEEIQKTDNDLNLLVSELQVTETKYSKARDILDKIQSEIRILKDESLAIEKNKVSKEKCMLQCKSSLTSLIATREGLENELSQDLTEGLSHADQCQLDQLNKDIKRLTKENKEIFVERIRLEADKNKIENLLTNNLVRRRDELLQTLQEISVEDKKHRLSSLKSQLKELEEKFSEKQGESLAYEETVAAAIKRQRDAAAKIEHWKAIEKEAQDSIDEDARELEKLVSRINRLQQSITDCTQRISELGALPNREFLARFAGKSTKQLFKKLEEAKKEIKKYSHINKKALDQYTSFNETKERLKKRKEEMDRAKIKIKELMAALEQKKCEAILLTFKQVSKYFSEVFKELVPTGQAHLVMKPRNDQNSSSDRTTHDLADMDRFVGVGIKVSFTGSTEMKEMNQLSGGEKSLVALAIIFAIQKCDPAPFYLFDEIDQALDAQHRKAVAKMIHKLSSEAQFITTTFRPELLEHADKFYGVKFGNKISHIECVTREAAYNFVEAE</sequence>
<evidence type="ECO:0000313" key="1">
    <source>
        <dbReference type="EMBL" id="KAJ8673058.1"/>
    </source>
</evidence>
<gene>
    <name evidence="1" type="ORF">QAD02_004319</name>
</gene>
<keyword evidence="2" id="KW-1185">Reference proteome</keyword>
<organism evidence="1 2">
    <name type="scientific">Eretmocerus hayati</name>
    <dbReference type="NCBI Taxonomy" id="131215"/>
    <lineage>
        <taxon>Eukaryota</taxon>
        <taxon>Metazoa</taxon>
        <taxon>Ecdysozoa</taxon>
        <taxon>Arthropoda</taxon>
        <taxon>Hexapoda</taxon>
        <taxon>Insecta</taxon>
        <taxon>Pterygota</taxon>
        <taxon>Neoptera</taxon>
        <taxon>Endopterygota</taxon>
        <taxon>Hymenoptera</taxon>
        <taxon>Apocrita</taxon>
        <taxon>Proctotrupomorpha</taxon>
        <taxon>Chalcidoidea</taxon>
        <taxon>Aphelinidae</taxon>
        <taxon>Aphelininae</taxon>
        <taxon>Eretmocerus</taxon>
    </lineage>
</organism>
<reference evidence="1" key="1">
    <citation type="submission" date="2023-04" db="EMBL/GenBank/DDBJ databases">
        <title>A chromosome-level genome assembly of the parasitoid wasp Eretmocerus hayati.</title>
        <authorList>
            <person name="Zhong Y."/>
            <person name="Liu S."/>
            <person name="Liu Y."/>
        </authorList>
    </citation>
    <scope>NUCLEOTIDE SEQUENCE</scope>
    <source>
        <strain evidence="1">ZJU_SS_LIU_2023</strain>
    </source>
</reference>
<dbReference type="EMBL" id="CM056743">
    <property type="protein sequence ID" value="KAJ8673058.1"/>
    <property type="molecule type" value="Genomic_DNA"/>
</dbReference>
<proteinExistence type="predicted"/>
<protein>
    <submittedName>
        <fullName evidence="1">Uncharacterized protein</fullName>
    </submittedName>
</protein>
<name>A0ACC2NPD8_9HYME</name>
<accession>A0ACC2NPD8</accession>
<comment type="caution">
    <text evidence="1">The sequence shown here is derived from an EMBL/GenBank/DDBJ whole genome shotgun (WGS) entry which is preliminary data.</text>
</comment>